<organism evidence="1 2">
    <name type="scientific">Symmachiella dynata</name>
    <dbReference type="NCBI Taxonomy" id="2527995"/>
    <lineage>
        <taxon>Bacteria</taxon>
        <taxon>Pseudomonadati</taxon>
        <taxon>Planctomycetota</taxon>
        <taxon>Planctomycetia</taxon>
        <taxon>Planctomycetales</taxon>
        <taxon>Planctomycetaceae</taxon>
        <taxon>Symmachiella</taxon>
    </lineage>
</organism>
<dbReference type="AlphaFoldDB" id="A0A517ZP59"/>
<dbReference type="InterPro" id="IPR024992">
    <property type="entry name" value="DUF3891"/>
</dbReference>
<dbReference type="KEGG" id="sdyn:Mal52_26880"/>
<dbReference type="RefSeq" id="WP_145376604.1">
    <property type="nucleotide sequence ID" value="NZ_CP036276.1"/>
</dbReference>
<evidence type="ECO:0000313" key="2">
    <source>
        <dbReference type="Proteomes" id="UP000319383"/>
    </source>
</evidence>
<name>A0A517ZP59_9PLAN</name>
<proteinExistence type="predicted"/>
<dbReference type="Pfam" id="PF13030">
    <property type="entry name" value="DUF3891"/>
    <property type="match status" value="1"/>
</dbReference>
<gene>
    <name evidence="1" type="ORF">Mal52_26880</name>
</gene>
<protein>
    <recommendedName>
        <fullName evidence="3">DUF3891 domain-containing protein</fullName>
    </recommendedName>
</protein>
<keyword evidence="2" id="KW-1185">Reference proteome</keyword>
<evidence type="ECO:0008006" key="3">
    <source>
        <dbReference type="Google" id="ProtNLM"/>
    </source>
</evidence>
<dbReference type="Proteomes" id="UP000319383">
    <property type="component" value="Chromosome"/>
</dbReference>
<dbReference type="EMBL" id="CP036276">
    <property type="protein sequence ID" value="QDU44210.1"/>
    <property type="molecule type" value="Genomic_DNA"/>
</dbReference>
<sequence>MIRREQGADWLIVSQVDHARLAAELAQAWRHNVASSWGISELLFHAVLKHDDGWRAWETGLEIDPANGIPRDFTEMPMEVAAGIWTSSIETCAAEHPLVGIWVSRHFCYLAQHSLSSRADNAADVSAARRFLAEQEQLLQQLQSVALRDVTAREFETLSELGFRFLRLFDGLSLWLCCAERSEPFGVQCDGQSARFIPYAGGRVVSDPYMLTQQPLQLSVPARRIAARAYTDNKDLRAALEASPVEELSWTFTAQDLS</sequence>
<reference evidence="1 2" key="1">
    <citation type="submission" date="2019-02" db="EMBL/GenBank/DDBJ databases">
        <title>Deep-cultivation of Planctomycetes and their phenomic and genomic characterization uncovers novel biology.</title>
        <authorList>
            <person name="Wiegand S."/>
            <person name="Jogler M."/>
            <person name="Boedeker C."/>
            <person name="Pinto D."/>
            <person name="Vollmers J."/>
            <person name="Rivas-Marin E."/>
            <person name="Kohn T."/>
            <person name="Peeters S.H."/>
            <person name="Heuer A."/>
            <person name="Rast P."/>
            <person name="Oberbeckmann S."/>
            <person name="Bunk B."/>
            <person name="Jeske O."/>
            <person name="Meyerdierks A."/>
            <person name="Storesund J.E."/>
            <person name="Kallscheuer N."/>
            <person name="Luecker S."/>
            <person name="Lage O.M."/>
            <person name="Pohl T."/>
            <person name="Merkel B.J."/>
            <person name="Hornburger P."/>
            <person name="Mueller R.-W."/>
            <person name="Bruemmer F."/>
            <person name="Labrenz M."/>
            <person name="Spormann A.M."/>
            <person name="Op den Camp H."/>
            <person name="Overmann J."/>
            <person name="Amann R."/>
            <person name="Jetten M.S.M."/>
            <person name="Mascher T."/>
            <person name="Medema M.H."/>
            <person name="Devos D.P."/>
            <person name="Kaster A.-K."/>
            <person name="Ovreas L."/>
            <person name="Rohde M."/>
            <person name="Galperin M.Y."/>
            <person name="Jogler C."/>
        </authorList>
    </citation>
    <scope>NUCLEOTIDE SEQUENCE [LARGE SCALE GENOMIC DNA]</scope>
    <source>
        <strain evidence="1 2">Mal52</strain>
    </source>
</reference>
<accession>A0A517ZP59</accession>
<evidence type="ECO:0000313" key="1">
    <source>
        <dbReference type="EMBL" id="QDU44210.1"/>
    </source>
</evidence>